<dbReference type="InterPro" id="IPR001555">
    <property type="entry name" value="GART_AS"/>
</dbReference>
<evidence type="ECO:0000313" key="8">
    <source>
        <dbReference type="EMBL" id="PKG25150.1"/>
    </source>
</evidence>
<dbReference type="GO" id="GO:0005829">
    <property type="term" value="C:cytosol"/>
    <property type="evidence" value="ECO:0007669"/>
    <property type="project" value="TreeGrafter"/>
</dbReference>
<accession>A0A2N0Z6M1</accession>
<dbReference type="GO" id="GO:0006189">
    <property type="term" value="P:'de novo' IMP biosynthetic process"/>
    <property type="evidence" value="ECO:0007669"/>
    <property type="project" value="UniProtKB-UniRule"/>
</dbReference>
<feature type="binding site" evidence="6">
    <location>
        <begin position="90"/>
        <end position="93"/>
    </location>
    <ligand>
        <name>(6R)-10-formyltetrahydrofolate</name>
        <dbReference type="ChEBI" id="CHEBI:195366"/>
    </ligand>
</feature>
<evidence type="ECO:0000256" key="3">
    <source>
        <dbReference type="ARBA" id="ARBA00022755"/>
    </source>
</evidence>
<sequence length="186" mass="20573">MKNIAIFASGSGSNFQAIVDAVEKKEIQANIRLLVCDKQEAYVIERAKQHGIPSFVFTASDYVSKHEFEQAILKELQANEIELIILAGYMRLIGETLLKSYSQRIVNIHPSLLPQFPGKDAIGQALTAGVQQTGVTVHYVDEGMDTGPIIAQQEISIAANETKESLQEKIHALEHVLYPKTIKTII</sequence>
<dbReference type="AlphaFoldDB" id="A0A2N0Z6M1"/>
<dbReference type="OrthoDB" id="9806170at2"/>
<dbReference type="InterPro" id="IPR002376">
    <property type="entry name" value="Formyl_transf_N"/>
</dbReference>
<dbReference type="UniPathway" id="UPA00074">
    <property type="reaction ID" value="UER00126"/>
</dbReference>
<dbReference type="GO" id="GO:0004644">
    <property type="term" value="F:phosphoribosylglycinamide formyltransferase activity"/>
    <property type="evidence" value="ECO:0007669"/>
    <property type="project" value="UniProtKB-UniRule"/>
</dbReference>
<dbReference type="FunFam" id="3.40.50.170:FF:000007">
    <property type="entry name" value="Phosphoribosylglycinamide formyltransferase"/>
    <property type="match status" value="1"/>
</dbReference>
<keyword evidence="2 6" id="KW-0808">Transferase</keyword>
<evidence type="ECO:0000256" key="4">
    <source>
        <dbReference type="ARBA" id="ARBA00038440"/>
    </source>
</evidence>
<evidence type="ECO:0000256" key="6">
    <source>
        <dbReference type="HAMAP-Rule" id="MF_01930"/>
    </source>
</evidence>
<dbReference type="NCBIfam" id="TIGR00639">
    <property type="entry name" value="PurN"/>
    <property type="match status" value="1"/>
</dbReference>
<feature type="binding site" evidence="6">
    <location>
        <position position="65"/>
    </location>
    <ligand>
        <name>(6R)-10-formyltetrahydrofolate</name>
        <dbReference type="ChEBI" id="CHEBI:195366"/>
    </ligand>
</feature>
<comment type="caution">
    <text evidence="8">The sequence shown here is derived from an EMBL/GenBank/DDBJ whole genome shotgun (WGS) entry which is preliminary data.</text>
</comment>
<dbReference type="EMBL" id="PISE01000007">
    <property type="protein sequence ID" value="PKG25150.1"/>
    <property type="molecule type" value="Genomic_DNA"/>
</dbReference>
<comment type="catalytic activity">
    <reaction evidence="5 6">
        <text>N(1)-(5-phospho-beta-D-ribosyl)glycinamide + (6R)-10-formyltetrahydrofolate = N(2)-formyl-N(1)-(5-phospho-beta-D-ribosyl)glycinamide + (6S)-5,6,7,8-tetrahydrofolate + H(+)</text>
        <dbReference type="Rhea" id="RHEA:15053"/>
        <dbReference type="ChEBI" id="CHEBI:15378"/>
        <dbReference type="ChEBI" id="CHEBI:57453"/>
        <dbReference type="ChEBI" id="CHEBI:143788"/>
        <dbReference type="ChEBI" id="CHEBI:147286"/>
        <dbReference type="ChEBI" id="CHEBI:195366"/>
        <dbReference type="EC" id="2.1.2.2"/>
    </reaction>
</comment>
<dbReference type="InterPro" id="IPR004607">
    <property type="entry name" value="GART"/>
</dbReference>
<name>A0A2N0Z6M1_9BACI</name>
<evidence type="ECO:0000259" key="7">
    <source>
        <dbReference type="Pfam" id="PF00551"/>
    </source>
</evidence>
<protein>
    <recommendedName>
        <fullName evidence="6">Phosphoribosylglycinamide formyltransferase</fullName>
        <ecNumber evidence="6">2.1.2.2</ecNumber>
    </recommendedName>
    <alternativeName>
        <fullName evidence="6">5'-phosphoribosylglycinamide transformylase</fullName>
    </alternativeName>
    <alternativeName>
        <fullName evidence="6">GAR transformylase</fullName>
        <shortName evidence="6">GART</shortName>
    </alternativeName>
</protein>
<evidence type="ECO:0000313" key="9">
    <source>
        <dbReference type="Proteomes" id="UP000233375"/>
    </source>
</evidence>
<keyword evidence="9" id="KW-1185">Reference proteome</keyword>
<dbReference type="Pfam" id="PF00551">
    <property type="entry name" value="Formyl_trans_N"/>
    <property type="match status" value="1"/>
</dbReference>
<comment type="pathway">
    <text evidence="1 6">Purine metabolism; IMP biosynthesis via de novo pathway; N(2)-formyl-N(1)-(5-phospho-D-ribosyl)glycinamide from N(1)-(5-phospho-D-ribosyl)glycinamide (10-formyl THF route): step 1/1.</text>
</comment>
<reference evidence="8 9" key="1">
    <citation type="journal article" date="2003" name="Int. J. Syst. Evol. Microbiol.">
        <title>Bacillus nealsonii sp. nov., isolated from a spacecraft-assembly facility, whose spores are gamma-radiation resistant.</title>
        <authorList>
            <person name="Venkateswaran K."/>
            <person name="Kempf M."/>
            <person name="Chen F."/>
            <person name="Satomi M."/>
            <person name="Nicholson W."/>
            <person name="Kern R."/>
        </authorList>
    </citation>
    <scope>NUCLEOTIDE SEQUENCE [LARGE SCALE GENOMIC DNA]</scope>
    <source>
        <strain evidence="8 9">FO-92</strain>
    </source>
</reference>
<dbReference type="SUPFAM" id="SSF53328">
    <property type="entry name" value="Formyltransferase"/>
    <property type="match status" value="1"/>
</dbReference>
<evidence type="ECO:0000256" key="5">
    <source>
        <dbReference type="ARBA" id="ARBA00047664"/>
    </source>
</evidence>
<feature type="domain" description="Formyl transferase N-terminal" evidence="7">
    <location>
        <begin position="2"/>
        <end position="182"/>
    </location>
</feature>
<dbReference type="PROSITE" id="PS00373">
    <property type="entry name" value="GART"/>
    <property type="match status" value="1"/>
</dbReference>
<dbReference type="Gene3D" id="3.40.50.170">
    <property type="entry name" value="Formyl transferase, N-terminal domain"/>
    <property type="match status" value="1"/>
</dbReference>
<organism evidence="8 9">
    <name type="scientific">Niallia nealsonii</name>
    <dbReference type="NCBI Taxonomy" id="115979"/>
    <lineage>
        <taxon>Bacteria</taxon>
        <taxon>Bacillati</taxon>
        <taxon>Bacillota</taxon>
        <taxon>Bacilli</taxon>
        <taxon>Bacillales</taxon>
        <taxon>Bacillaceae</taxon>
        <taxon>Niallia</taxon>
    </lineage>
</organism>
<feature type="site" description="Raises pKa of active site His" evidence="6">
    <location>
        <position position="145"/>
    </location>
</feature>
<feature type="active site" description="Proton donor" evidence="6">
    <location>
        <position position="109"/>
    </location>
</feature>
<dbReference type="RefSeq" id="WP_101175637.1">
    <property type="nucleotide sequence ID" value="NZ_PISE01000007.1"/>
</dbReference>
<feature type="binding site" evidence="6">
    <location>
        <position position="107"/>
    </location>
    <ligand>
        <name>(6R)-10-formyltetrahydrofolate</name>
        <dbReference type="ChEBI" id="CHEBI:195366"/>
    </ligand>
</feature>
<dbReference type="PANTHER" id="PTHR43369:SF2">
    <property type="entry name" value="PHOSPHORIBOSYLGLYCINAMIDE FORMYLTRANSFERASE"/>
    <property type="match status" value="1"/>
</dbReference>
<comment type="function">
    <text evidence="6">Catalyzes the transfer of a formyl group from 10-formyltetrahydrofolate to 5-phospho-ribosyl-glycinamide (GAR), producing 5-phospho-ribosyl-N-formylglycinamide (FGAR) and tetrahydrofolate.</text>
</comment>
<keyword evidence="3 6" id="KW-0658">Purine biosynthesis</keyword>
<dbReference type="HAMAP" id="MF_01930">
    <property type="entry name" value="PurN"/>
    <property type="match status" value="1"/>
</dbReference>
<dbReference type="CDD" id="cd08645">
    <property type="entry name" value="FMT_core_GART"/>
    <property type="match status" value="1"/>
</dbReference>
<gene>
    <name evidence="6" type="primary">purN</name>
    <name evidence="8" type="ORF">CWS01_03365</name>
</gene>
<feature type="binding site" evidence="6">
    <location>
        <begin position="12"/>
        <end position="14"/>
    </location>
    <ligand>
        <name>N(1)-(5-phospho-beta-D-ribosyl)glycinamide</name>
        <dbReference type="ChEBI" id="CHEBI:143788"/>
    </ligand>
</feature>
<evidence type="ECO:0000256" key="1">
    <source>
        <dbReference type="ARBA" id="ARBA00005054"/>
    </source>
</evidence>
<dbReference type="EC" id="2.1.2.2" evidence="6"/>
<proteinExistence type="inferred from homology"/>
<dbReference type="Proteomes" id="UP000233375">
    <property type="component" value="Unassembled WGS sequence"/>
</dbReference>
<comment type="similarity">
    <text evidence="4 6">Belongs to the GART family.</text>
</comment>
<dbReference type="PANTHER" id="PTHR43369">
    <property type="entry name" value="PHOSPHORIBOSYLGLYCINAMIDE FORMYLTRANSFERASE"/>
    <property type="match status" value="1"/>
</dbReference>
<evidence type="ECO:0000256" key="2">
    <source>
        <dbReference type="ARBA" id="ARBA00022679"/>
    </source>
</evidence>
<dbReference type="InterPro" id="IPR036477">
    <property type="entry name" value="Formyl_transf_N_sf"/>
</dbReference>